<protein>
    <submittedName>
        <fullName evidence="1">Uncharacterized protein</fullName>
    </submittedName>
</protein>
<dbReference type="AlphaFoldDB" id="A0A4S8JXN8"/>
<comment type="caution">
    <text evidence="1">The sequence shown here is derived from an EMBL/GenBank/DDBJ whole genome shotgun (WGS) entry which is preliminary data.</text>
</comment>
<reference evidence="1 2" key="1">
    <citation type="journal article" date="2019" name="Nat. Plants">
        <title>Genome sequencing of Musa balbisiana reveals subgenome evolution and function divergence in polyploid bananas.</title>
        <authorList>
            <person name="Yao X."/>
        </authorList>
    </citation>
    <scope>NUCLEOTIDE SEQUENCE [LARGE SCALE GENOMIC DNA]</scope>
    <source>
        <strain evidence="2">cv. DH-PKW</strain>
        <tissue evidence="1">Leaves</tissue>
    </source>
</reference>
<accession>A0A4S8JXN8</accession>
<keyword evidence="2" id="KW-1185">Reference proteome</keyword>
<dbReference type="Proteomes" id="UP000317650">
    <property type="component" value="Chromosome 5"/>
</dbReference>
<sequence length="94" mass="9477">MTRDTTCAASPAAPCSSATWFARDHACCGLPAFVVLLGSSAACLPRPHLRGQPACVVCLGPLAPCAASPLPRPLGPSAPCAANTLPRPLGPMRS</sequence>
<evidence type="ECO:0000313" key="1">
    <source>
        <dbReference type="EMBL" id="THU67071.1"/>
    </source>
</evidence>
<proteinExistence type="predicted"/>
<gene>
    <name evidence="1" type="ORF">C4D60_Mb05t20790</name>
</gene>
<name>A0A4S8JXN8_MUSBA</name>
<organism evidence="1 2">
    <name type="scientific">Musa balbisiana</name>
    <name type="common">Banana</name>
    <dbReference type="NCBI Taxonomy" id="52838"/>
    <lineage>
        <taxon>Eukaryota</taxon>
        <taxon>Viridiplantae</taxon>
        <taxon>Streptophyta</taxon>
        <taxon>Embryophyta</taxon>
        <taxon>Tracheophyta</taxon>
        <taxon>Spermatophyta</taxon>
        <taxon>Magnoliopsida</taxon>
        <taxon>Liliopsida</taxon>
        <taxon>Zingiberales</taxon>
        <taxon>Musaceae</taxon>
        <taxon>Musa</taxon>
    </lineage>
</organism>
<evidence type="ECO:0000313" key="2">
    <source>
        <dbReference type="Proteomes" id="UP000317650"/>
    </source>
</evidence>
<dbReference type="EMBL" id="PYDT01000003">
    <property type="protein sequence ID" value="THU67071.1"/>
    <property type="molecule type" value="Genomic_DNA"/>
</dbReference>